<gene>
    <name evidence="2" type="ORF">GPECTOR_30g181</name>
</gene>
<dbReference type="AlphaFoldDB" id="A0A150GE23"/>
<dbReference type="EMBL" id="LSYV01000031">
    <property type="protein sequence ID" value="KXZ48086.1"/>
    <property type="molecule type" value="Genomic_DNA"/>
</dbReference>
<feature type="compositionally biased region" description="Low complexity" evidence="1">
    <location>
        <begin position="22"/>
        <end position="53"/>
    </location>
</feature>
<reference evidence="3" key="1">
    <citation type="journal article" date="2016" name="Nat. Commun.">
        <title>The Gonium pectorale genome demonstrates co-option of cell cycle regulation during the evolution of multicellularity.</title>
        <authorList>
            <person name="Hanschen E.R."/>
            <person name="Marriage T.N."/>
            <person name="Ferris P.J."/>
            <person name="Hamaji T."/>
            <person name="Toyoda A."/>
            <person name="Fujiyama A."/>
            <person name="Neme R."/>
            <person name="Noguchi H."/>
            <person name="Minakuchi Y."/>
            <person name="Suzuki M."/>
            <person name="Kawai-Toyooka H."/>
            <person name="Smith D.R."/>
            <person name="Sparks H."/>
            <person name="Anderson J."/>
            <person name="Bakaric R."/>
            <person name="Luria V."/>
            <person name="Karger A."/>
            <person name="Kirschner M.W."/>
            <person name="Durand P.M."/>
            <person name="Michod R.E."/>
            <person name="Nozaki H."/>
            <person name="Olson B.J."/>
        </authorList>
    </citation>
    <scope>NUCLEOTIDE SEQUENCE [LARGE SCALE GENOMIC DNA]</scope>
    <source>
        <strain evidence="3">NIES-2863</strain>
    </source>
</reference>
<feature type="region of interest" description="Disordered" evidence="1">
    <location>
        <begin position="1"/>
        <end position="64"/>
    </location>
</feature>
<dbReference type="SUPFAM" id="SSF82199">
    <property type="entry name" value="SET domain"/>
    <property type="match status" value="1"/>
</dbReference>
<evidence type="ECO:0000313" key="2">
    <source>
        <dbReference type="EMBL" id="KXZ48086.1"/>
    </source>
</evidence>
<sequence length="443" mass="46095">MVKLGGKHARTGGAAGQEGPSAAADAPAEAVAAGAQAFGSSKQQQQQAAVGPLAAPPVPPQHQPAASIAHLHGYVPPSVDLPPLQPGQVRVCGLTFDAALAPAVASAQAAWLAGLSRELRFADPTRDQLAPASAELDNRVSRNVVVSKLARLLGLAGDNGRPDAPLQEGPVVLEGAMQPCGDPTRGGAGLQAARGIRRNEVLGVVGGYVMPAADTAVFRSAGVRYSRPEVANRLAAAVEGTQADVETAWSLLAGSFRMQLPAGLALTPPGEGAPADPTELSMMGYGNLMALVNDPRVDPRDWTRCNDVDSQEAAGKANCAVVPVCVRGLVLPVLVALRDIAAGEQLLRDYGAGWWRDLADAWEVAEHDGLDVARLLRIEQSCANDEQPHAPQGFELDDPEDLDLAAGAAEAFMRFWQQQRQRHRGDSGGAGGGVSRRGDQGDR</sequence>
<protein>
    <recommendedName>
        <fullName evidence="4">SET domain-containing protein</fullName>
    </recommendedName>
</protein>
<accession>A0A150GE23</accession>
<organism evidence="2 3">
    <name type="scientific">Gonium pectorale</name>
    <name type="common">Green alga</name>
    <dbReference type="NCBI Taxonomy" id="33097"/>
    <lineage>
        <taxon>Eukaryota</taxon>
        <taxon>Viridiplantae</taxon>
        <taxon>Chlorophyta</taxon>
        <taxon>core chlorophytes</taxon>
        <taxon>Chlorophyceae</taxon>
        <taxon>CS clade</taxon>
        <taxon>Chlamydomonadales</taxon>
        <taxon>Volvocaceae</taxon>
        <taxon>Gonium</taxon>
    </lineage>
</organism>
<feature type="region of interest" description="Disordered" evidence="1">
    <location>
        <begin position="418"/>
        <end position="443"/>
    </location>
</feature>
<dbReference type="InterPro" id="IPR046341">
    <property type="entry name" value="SET_dom_sf"/>
</dbReference>
<evidence type="ECO:0000313" key="3">
    <source>
        <dbReference type="Proteomes" id="UP000075714"/>
    </source>
</evidence>
<evidence type="ECO:0000256" key="1">
    <source>
        <dbReference type="SAM" id="MobiDB-lite"/>
    </source>
</evidence>
<dbReference type="Proteomes" id="UP000075714">
    <property type="component" value="Unassembled WGS sequence"/>
</dbReference>
<evidence type="ECO:0008006" key="4">
    <source>
        <dbReference type="Google" id="ProtNLM"/>
    </source>
</evidence>
<keyword evidence="3" id="KW-1185">Reference proteome</keyword>
<dbReference type="Gene3D" id="2.170.270.10">
    <property type="entry name" value="SET domain"/>
    <property type="match status" value="1"/>
</dbReference>
<feature type="compositionally biased region" description="Basic residues" evidence="1">
    <location>
        <begin position="1"/>
        <end position="10"/>
    </location>
</feature>
<comment type="caution">
    <text evidence="2">The sequence shown here is derived from an EMBL/GenBank/DDBJ whole genome shotgun (WGS) entry which is preliminary data.</text>
</comment>
<name>A0A150GE23_GONPE</name>
<dbReference type="OrthoDB" id="515462at2759"/>
<proteinExistence type="predicted"/>